<feature type="binding site" description="axial binding residue" evidence="8">
    <location>
        <position position="370"/>
    </location>
    <ligand>
        <name>heme</name>
        <dbReference type="ChEBI" id="CHEBI:30413"/>
    </ligand>
    <ligandPart>
        <name>Fe</name>
        <dbReference type="ChEBI" id="CHEBI:18248"/>
    </ligandPart>
</feature>
<comment type="similarity">
    <text evidence="2 9">Belongs to the cytochrome P450 family.</text>
</comment>
<evidence type="ECO:0000256" key="7">
    <source>
        <dbReference type="ARBA" id="ARBA00023033"/>
    </source>
</evidence>
<keyword evidence="11" id="KW-1185">Reference proteome</keyword>
<dbReference type="InterPro" id="IPR017972">
    <property type="entry name" value="Cyt_P450_CS"/>
</dbReference>
<evidence type="ECO:0008006" key="12">
    <source>
        <dbReference type="Google" id="ProtNLM"/>
    </source>
</evidence>
<evidence type="ECO:0000256" key="5">
    <source>
        <dbReference type="ARBA" id="ARBA00023002"/>
    </source>
</evidence>
<dbReference type="FunFam" id="1.10.630.10:FF:000007">
    <property type="entry name" value="Cytochrome P450 76C4"/>
    <property type="match status" value="1"/>
</dbReference>
<organism evidence="10 11">
    <name type="scientific">Acer yangbiense</name>
    <dbReference type="NCBI Taxonomy" id="1000413"/>
    <lineage>
        <taxon>Eukaryota</taxon>
        <taxon>Viridiplantae</taxon>
        <taxon>Streptophyta</taxon>
        <taxon>Embryophyta</taxon>
        <taxon>Tracheophyta</taxon>
        <taxon>Spermatophyta</taxon>
        <taxon>Magnoliopsida</taxon>
        <taxon>eudicotyledons</taxon>
        <taxon>Gunneridae</taxon>
        <taxon>Pentapetalae</taxon>
        <taxon>rosids</taxon>
        <taxon>malvids</taxon>
        <taxon>Sapindales</taxon>
        <taxon>Sapindaceae</taxon>
        <taxon>Hippocastanoideae</taxon>
        <taxon>Acereae</taxon>
        <taxon>Acer</taxon>
    </lineage>
</organism>
<keyword evidence="7 9" id="KW-0503">Monooxygenase</keyword>
<dbReference type="OrthoDB" id="2789670at2759"/>
<evidence type="ECO:0000256" key="8">
    <source>
        <dbReference type="PIRSR" id="PIRSR602401-1"/>
    </source>
</evidence>
<dbReference type="InterPro" id="IPR036396">
    <property type="entry name" value="Cyt_P450_sf"/>
</dbReference>
<evidence type="ECO:0000256" key="6">
    <source>
        <dbReference type="ARBA" id="ARBA00023004"/>
    </source>
</evidence>
<comment type="cofactor">
    <cofactor evidence="1 8">
        <name>heme</name>
        <dbReference type="ChEBI" id="CHEBI:30413"/>
    </cofactor>
</comment>
<proteinExistence type="inferred from homology"/>
<dbReference type="SUPFAM" id="SSF48264">
    <property type="entry name" value="Cytochrome P450"/>
    <property type="match status" value="2"/>
</dbReference>
<keyword evidence="6 8" id="KW-0408">Iron</keyword>
<dbReference type="PROSITE" id="PS00086">
    <property type="entry name" value="CYTOCHROME_P450"/>
    <property type="match status" value="2"/>
</dbReference>
<dbReference type="CDD" id="cd11073">
    <property type="entry name" value="CYP76-like"/>
    <property type="match status" value="1"/>
</dbReference>
<dbReference type="EMBL" id="VAHF01000002">
    <property type="protein sequence ID" value="TXG70745.1"/>
    <property type="molecule type" value="Genomic_DNA"/>
</dbReference>
<name>A0A5C7ING9_9ROSI</name>
<evidence type="ECO:0000256" key="4">
    <source>
        <dbReference type="ARBA" id="ARBA00022723"/>
    </source>
</evidence>
<dbReference type="InterPro" id="IPR001128">
    <property type="entry name" value="Cyt_P450"/>
</dbReference>
<dbReference type="GO" id="GO:0016705">
    <property type="term" value="F:oxidoreductase activity, acting on paired donors, with incorporation or reduction of molecular oxygen"/>
    <property type="evidence" value="ECO:0007669"/>
    <property type="project" value="InterPro"/>
</dbReference>
<evidence type="ECO:0000256" key="9">
    <source>
        <dbReference type="RuleBase" id="RU000461"/>
    </source>
</evidence>
<reference evidence="11" key="1">
    <citation type="journal article" date="2019" name="Gigascience">
        <title>De novo genome assembly of the endangered Acer yangbiense, a plant species with extremely small populations endemic to Yunnan Province, China.</title>
        <authorList>
            <person name="Yang J."/>
            <person name="Wariss H.M."/>
            <person name="Tao L."/>
            <person name="Zhang R."/>
            <person name="Yun Q."/>
            <person name="Hollingsworth P."/>
            <person name="Dao Z."/>
            <person name="Luo G."/>
            <person name="Guo H."/>
            <person name="Ma Y."/>
            <person name="Sun W."/>
        </authorList>
    </citation>
    <scope>NUCLEOTIDE SEQUENCE [LARGE SCALE GENOMIC DNA]</scope>
    <source>
        <strain evidence="11">cv. Malutang</strain>
    </source>
</reference>
<sequence>MKLQLGRKLCVVISSPSLAKQVLNDHDAIFANRDPTVAAIASTYGGVDILWSPSDPEWRKLRKILVQEMICKTSLDACYALRRHEVRKMVKEVYAKVGSSINIGEQMFITILNVIMSMSWGSSLNGEDRSRVGIQFRQVVDEFIELWGAPNMSDLFPVLARFDLQGIESKMKKLSSWFDRIFKSVIDSRMKDDQAGSNRDFLEILLELKQQGELSMNQVKALLLDTFLGGTHTSSTTIEWLMVELLQHPETMEKACKELEEVVGKDNTVEEFHISKLHYLDAILKETLRLHPSAPLLVPRSPCTTQTISEYTILKGSRVLFNVWAMQRDPEAWENPMEFQPERFLRDAGKGDFQGNNYSFLPFGSGRRVCPGIPLAEKMILYVVSTLLHSFEWSLPQGTTLDLSEKFGLVSKMQQPLIAIPIAKASRGAPNVSDLFPVLARFDLQGVESKVKKLSSWFDKMFESLIDSRTKDQQAGGEKKEEKGSNKDFLQILLDDNTSLSINQVKALLLIMRKAFKELEEVVGKDNIVEEFHISKLHYLDAILKEALRLHPALPLLVPRSPCTAQTISEYTILKGSRVLFNVWAMQRDPEAWENPLEFQPERFMRDAGKGEYRGNNFNYLPFGSGRRICPGISLAKKMILYVVSTLLHSFEWNIPHGTTLDLIEKFGLVTKMQEPLIAIPNAKYSSSDHYL</sequence>
<evidence type="ECO:0000256" key="3">
    <source>
        <dbReference type="ARBA" id="ARBA00022617"/>
    </source>
</evidence>
<dbReference type="AlphaFoldDB" id="A0A5C7ING9"/>
<evidence type="ECO:0000256" key="1">
    <source>
        <dbReference type="ARBA" id="ARBA00001971"/>
    </source>
</evidence>
<dbReference type="Gene3D" id="1.10.630.10">
    <property type="entry name" value="Cytochrome P450"/>
    <property type="match status" value="2"/>
</dbReference>
<dbReference type="PRINTS" id="PR00463">
    <property type="entry name" value="EP450I"/>
</dbReference>
<dbReference type="Proteomes" id="UP000323000">
    <property type="component" value="Chromosome 2"/>
</dbReference>
<dbReference type="FunFam" id="1.10.630.10:FF:000126">
    <property type="entry name" value="Predicted protein"/>
    <property type="match status" value="1"/>
</dbReference>
<dbReference type="PRINTS" id="PR00385">
    <property type="entry name" value="P450"/>
</dbReference>
<keyword evidence="4 8" id="KW-0479">Metal-binding</keyword>
<dbReference type="PANTHER" id="PTHR47951">
    <property type="entry name" value="OS08G0547900 PROTEIN"/>
    <property type="match status" value="1"/>
</dbReference>
<evidence type="ECO:0000313" key="11">
    <source>
        <dbReference type="Proteomes" id="UP000323000"/>
    </source>
</evidence>
<accession>A0A5C7ING9</accession>
<evidence type="ECO:0000313" key="10">
    <source>
        <dbReference type="EMBL" id="TXG70745.1"/>
    </source>
</evidence>
<dbReference type="Pfam" id="PF00067">
    <property type="entry name" value="p450"/>
    <property type="match status" value="2"/>
</dbReference>
<keyword evidence="3 8" id="KW-0349">Heme</keyword>
<dbReference type="InterPro" id="IPR002401">
    <property type="entry name" value="Cyt_P450_E_grp-I"/>
</dbReference>
<dbReference type="GO" id="GO:0005506">
    <property type="term" value="F:iron ion binding"/>
    <property type="evidence" value="ECO:0007669"/>
    <property type="project" value="InterPro"/>
</dbReference>
<protein>
    <recommendedName>
        <fullName evidence="12">Cytochrome P450</fullName>
    </recommendedName>
</protein>
<comment type="caution">
    <text evidence="10">The sequence shown here is derived from an EMBL/GenBank/DDBJ whole genome shotgun (WGS) entry which is preliminary data.</text>
</comment>
<dbReference type="GO" id="GO:0004497">
    <property type="term" value="F:monooxygenase activity"/>
    <property type="evidence" value="ECO:0007669"/>
    <property type="project" value="UniProtKB-KW"/>
</dbReference>
<keyword evidence="5 9" id="KW-0560">Oxidoreductase</keyword>
<dbReference type="PANTHER" id="PTHR47951:SF8">
    <property type="entry name" value="CYTOCHROME P450 93A2-LIKE"/>
    <property type="match status" value="1"/>
</dbReference>
<evidence type="ECO:0000256" key="2">
    <source>
        <dbReference type="ARBA" id="ARBA00010617"/>
    </source>
</evidence>
<gene>
    <name evidence="10" type="ORF">EZV62_005680</name>
</gene>
<dbReference type="GO" id="GO:0020037">
    <property type="term" value="F:heme binding"/>
    <property type="evidence" value="ECO:0007669"/>
    <property type="project" value="InterPro"/>
</dbReference>